<proteinExistence type="predicted"/>
<protein>
    <submittedName>
        <fullName evidence="1">Uncharacterized protein</fullName>
    </submittedName>
</protein>
<accession>A0ABQ6JGB8</accession>
<keyword evidence="2" id="KW-1185">Reference proteome</keyword>
<comment type="caution">
    <text evidence="1">The sequence shown here is derived from an EMBL/GenBank/DDBJ whole genome shotgun (WGS) entry which is preliminary data.</text>
</comment>
<organism evidence="1 2">
    <name type="scientific">Angustibacter aerolatus</name>
    <dbReference type="NCBI Taxonomy" id="1162965"/>
    <lineage>
        <taxon>Bacteria</taxon>
        <taxon>Bacillati</taxon>
        <taxon>Actinomycetota</taxon>
        <taxon>Actinomycetes</taxon>
        <taxon>Kineosporiales</taxon>
        <taxon>Kineosporiaceae</taxon>
    </lineage>
</organism>
<evidence type="ECO:0000313" key="2">
    <source>
        <dbReference type="Proteomes" id="UP001157017"/>
    </source>
</evidence>
<reference evidence="2" key="1">
    <citation type="journal article" date="2019" name="Int. J. Syst. Evol. Microbiol.">
        <title>The Global Catalogue of Microorganisms (GCM) 10K type strain sequencing project: providing services to taxonomists for standard genome sequencing and annotation.</title>
        <authorList>
            <consortium name="The Broad Institute Genomics Platform"/>
            <consortium name="The Broad Institute Genome Sequencing Center for Infectious Disease"/>
            <person name="Wu L."/>
            <person name="Ma J."/>
        </authorList>
    </citation>
    <scope>NUCLEOTIDE SEQUENCE [LARGE SCALE GENOMIC DNA]</scope>
    <source>
        <strain evidence="2">NBRC 108730</strain>
    </source>
</reference>
<gene>
    <name evidence="1" type="ORF">GCM10025868_14440</name>
</gene>
<dbReference type="EMBL" id="BSUZ01000001">
    <property type="protein sequence ID" value="GMA86194.1"/>
    <property type="molecule type" value="Genomic_DNA"/>
</dbReference>
<sequence>MTGPVKAPGGPPITAQNAAGLFGDEVYTRIPDLDERNRYVQGVLQAVFQRLTTSDVDVLRW</sequence>
<name>A0ABQ6JGB8_9ACTN</name>
<evidence type="ECO:0000313" key="1">
    <source>
        <dbReference type="EMBL" id="GMA86194.1"/>
    </source>
</evidence>
<dbReference type="Proteomes" id="UP001157017">
    <property type="component" value="Unassembled WGS sequence"/>
</dbReference>